<dbReference type="PANTHER" id="PTHR17204:SF5">
    <property type="entry name" value="PRE-MRNA-PROCESSING FACTOR 39"/>
    <property type="match status" value="1"/>
</dbReference>
<comment type="subcellular location">
    <subcellularLocation>
        <location evidence="2">Nucleus</location>
    </subcellularLocation>
</comment>
<evidence type="ECO:0000313" key="12">
    <source>
        <dbReference type="Proteomes" id="UP001347796"/>
    </source>
</evidence>
<feature type="region of interest" description="Disordered" evidence="10">
    <location>
        <begin position="1"/>
        <end position="38"/>
    </location>
</feature>
<dbReference type="GO" id="GO:0071004">
    <property type="term" value="C:U2-type prespliceosome"/>
    <property type="evidence" value="ECO:0007669"/>
    <property type="project" value="TreeGrafter"/>
</dbReference>
<dbReference type="Gene3D" id="1.25.40.10">
    <property type="entry name" value="Tetratricopeptide repeat domain"/>
    <property type="match status" value="2"/>
</dbReference>
<dbReference type="AlphaFoldDB" id="A0AAN8JQF5"/>
<dbReference type="Pfam" id="PF23240">
    <property type="entry name" value="HAT_PRP39_N"/>
    <property type="match status" value="1"/>
</dbReference>
<feature type="region of interest" description="Disordered" evidence="10">
    <location>
        <begin position="568"/>
        <end position="613"/>
    </location>
</feature>
<keyword evidence="5" id="KW-0508">mRNA splicing</keyword>
<reference evidence="11 12" key="1">
    <citation type="submission" date="2024-01" db="EMBL/GenBank/DDBJ databases">
        <title>The genome of the rayed Mediterranean limpet Patella caerulea (Linnaeus, 1758).</title>
        <authorList>
            <person name="Anh-Thu Weber A."/>
            <person name="Halstead-Nussloch G."/>
        </authorList>
    </citation>
    <scope>NUCLEOTIDE SEQUENCE [LARGE SCALE GENOMIC DNA]</scope>
    <source>
        <strain evidence="11">AATW-2023a</strain>
        <tissue evidence="11">Whole specimen</tissue>
    </source>
</reference>
<dbReference type="SUPFAM" id="SSF48452">
    <property type="entry name" value="TPR-like"/>
    <property type="match status" value="2"/>
</dbReference>
<feature type="region of interest" description="Disordered" evidence="10">
    <location>
        <begin position="235"/>
        <end position="269"/>
    </location>
</feature>
<dbReference type="GO" id="GO:0000243">
    <property type="term" value="C:commitment complex"/>
    <property type="evidence" value="ECO:0007669"/>
    <property type="project" value="TreeGrafter"/>
</dbReference>
<evidence type="ECO:0000256" key="10">
    <source>
        <dbReference type="SAM" id="MobiDB-lite"/>
    </source>
</evidence>
<feature type="compositionally biased region" description="Basic and acidic residues" evidence="10">
    <location>
        <begin position="9"/>
        <end position="38"/>
    </location>
</feature>
<dbReference type="Pfam" id="PF23241">
    <property type="entry name" value="HAT_PRP39_C"/>
    <property type="match status" value="1"/>
</dbReference>
<gene>
    <name evidence="11" type="ORF">SNE40_010428</name>
</gene>
<evidence type="ECO:0000313" key="11">
    <source>
        <dbReference type="EMBL" id="KAK6182837.1"/>
    </source>
</evidence>
<name>A0AAN8JQF5_PATCE</name>
<dbReference type="Proteomes" id="UP001347796">
    <property type="component" value="Unassembled WGS sequence"/>
</dbReference>
<comment type="caution">
    <text evidence="11">The sequence shown here is derived from an EMBL/GenBank/DDBJ whole genome shotgun (WGS) entry which is preliminary data.</text>
</comment>
<dbReference type="EMBL" id="JAZGQO010000007">
    <property type="protein sequence ID" value="KAK6182837.1"/>
    <property type="molecule type" value="Genomic_DNA"/>
</dbReference>
<keyword evidence="12" id="KW-1185">Reference proteome</keyword>
<dbReference type="GO" id="GO:0000395">
    <property type="term" value="P:mRNA 5'-splice site recognition"/>
    <property type="evidence" value="ECO:0007669"/>
    <property type="project" value="TreeGrafter"/>
</dbReference>
<comment type="function">
    <text evidence="1">Involved in pre-mRNA splicing.</text>
</comment>
<proteinExistence type="inferred from homology"/>
<evidence type="ECO:0000256" key="3">
    <source>
        <dbReference type="ARBA" id="ARBA00022664"/>
    </source>
</evidence>
<evidence type="ECO:0000256" key="5">
    <source>
        <dbReference type="ARBA" id="ARBA00023187"/>
    </source>
</evidence>
<keyword evidence="3" id="KW-0507">mRNA processing</keyword>
<evidence type="ECO:0000256" key="8">
    <source>
        <dbReference type="ARBA" id="ARBA00067962"/>
    </source>
</evidence>
<dbReference type="InterPro" id="IPR059164">
    <property type="entry name" value="HAT_PRP39_C"/>
</dbReference>
<dbReference type="InterPro" id="IPR011990">
    <property type="entry name" value="TPR-like_helical_dom_sf"/>
</dbReference>
<feature type="compositionally biased region" description="Basic and acidic residues" evidence="10">
    <location>
        <begin position="568"/>
        <end position="591"/>
    </location>
</feature>
<dbReference type="GO" id="GO:0005685">
    <property type="term" value="C:U1 snRNP"/>
    <property type="evidence" value="ECO:0007669"/>
    <property type="project" value="TreeGrafter"/>
</dbReference>
<sequence>MSAPMQESNPEKENAISGESKENPENPTEVKEESKTESELDKYWKAVNDNPTDFTGWTYLLQYVEQENDIDGARKAYDEFFLHYPYCYGYWKKYSDVEKKSNNMEKACEIFERGVKAIPLSIDLWIHYITFYIAEFGENEGAEEKIRKLYERSVEASGTDFKSDKLWDSYIAWENSKNNLKRVTQLYEKVLNIPTQLYSHHFEGFKNHIRKHHPKETLQLDEFLKLRQEVVISSKDEHVDDGGADELPPGDDQPPGVDIPPGLEDTNSVGDKDEAIKVQERVIELREIIYKQNENEVSKRWGYEEAIRRPYFHVKPLERSQLKNWREYLDFEISNGSHERVVVLFERGMIACGLYEDFWMKYAKYLEQHSTSGVRNVYKRVCQIHLPKKPYIHLAWAAFEERQENYTAAREVLRGIEQNVKGLVMVAIRRISLERRQGNHTEVEQLFEEYIRTAATPTIRSFFSIKYARYLQKLKENADKARTILKEAISHDQKNEKLFMQLLDVEYQCHPIQIDKVMELFENAFKSDIPKTSKVKLSQRRMEFLEDFGNCVKVITEAYDEHQKLVKDMTSDSRKRSADSSEGSVEKKSKTEPSSNGASGDASIKSHTSTTDPSSYDYHWDAYSNSAYYNPHYYNYSSYYQQQY</sequence>
<evidence type="ECO:0000256" key="2">
    <source>
        <dbReference type="ARBA" id="ARBA00004123"/>
    </source>
</evidence>
<evidence type="ECO:0000256" key="9">
    <source>
        <dbReference type="ARBA" id="ARBA00080852"/>
    </source>
</evidence>
<dbReference type="SMART" id="SM00386">
    <property type="entry name" value="HAT"/>
    <property type="match status" value="9"/>
</dbReference>
<dbReference type="GO" id="GO:0030627">
    <property type="term" value="F:pre-mRNA 5'-splice site binding"/>
    <property type="evidence" value="ECO:0007669"/>
    <property type="project" value="TreeGrafter"/>
</dbReference>
<evidence type="ECO:0000256" key="7">
    <source>
        <dbReference type="ARBA" id="ARBA00038019"/>
    </source>
</evidence>
<accession>A0AAN8JQF5</accession>
<dbReference type="FunFam" id="1.25.40.10:FF:000091">
    <property type="entry name" value="Pre-mRNA-processing factor 39"/>
    <property type="match status" value="1"/>
</dbReference>
<organism evidence="11 12">
    <name type="scientific">Patella caerulea</name>
    <name type="common">Rayed Mediterranean limpet</name>
    <dbReference type="NCBI Taxonomy" id="87958"/>
    <lineage>
        <taxon>Eukaryota</taxon>
        <taxon>Metazoa</taxon>
        <taxon>Spiralia</taxon>
        <taxon>Lophotrochozoa</taxon>
        <taxon>Mollusca</taxon>
        <taxon>Gastropoda</taxon>
        <taxon>Patellogastropoda</taxon>
        <taxon>Patelloidea</taxon>
        <taxon>Patellidae</taxon>
        <taxon>Patella</taxon>
    </lineage>
</organism>
<dbReference type="PANTHER" id="PTHR17204">
    <property type="entry name" value="PRE-MRNA PROCESSING PROTEIN PRP39-RELATED"/>
    <property type="match status" value="1"/>
</dbReference>
<comment type="similarity">
    <text evidence="7">Belongs to the PRP39 family.</text>
</comment>
<evidence type="ECO:0000256" key="4">
    <source>
        <dbReference type="ARBA" id="ARBA00022737"/>
    </source>
</evidence>
<dbReference type="FunFam" id="1.25.40.10:FF:000063">
    <property type="entry name" value="Pre-mRNA processing factor 39"/>
    <property type="match status" value="1"/>
</dbReference>
<keyword evidence="6" id="KW-0539">Nucleus</keyword>
<evidence type="ECO:0000256" key="6">
    <source>
        <dbReference type="ARBA" id="ARBA00023242"/>
    </source>
</evidence>
<evidence type="ECO:0000256" key="1">
    <source>
        <dbReference type="ARBA" id="ARBA00003777"/>
    </source>
</evidence>
<keyword evidence="4" id="KW-0677">Repeat</keyword>
<dbReference type="InterPro" id="IPR003107">
    <property type="entry name" value="HAT"/>
</dbReference>
<protein>
    <recommendedName>
        <fullName evidence="8">Pre-mRNA-processing factor 39</fullName>
    </recommendedName>
    <alternativeName>
        <fullName evidence="9">PRP39 homolog</fullName>
    </alternativeName>
</protein>